<dbReference type="SUPFAM" id="SSF53098">
    <property type="entry name" value="Ribonuclease H-like"/>
    <property type="match status" value="1"/>
</dbReference>
<protein>
    <recommendedName>
        <fullName evidence="3">DUF4371 domain-containing protein</fullName>
    </recommendedName>
</protein>
<name>A0A151JBY9_9HYME</name>
<dbReference type="AlphaFoldDB" id="A0A151JBY9"/>
<accession>A0A151JBY9</accession>
<proteinExistence type="predicted"/>
<sequence>MSVYEPNSRHLREVLIFYFNMKKYTAEAHRMPKYLWLNLLKKIAKIKFAALIAEENIPIKTAESILNRFFILSHIWSYYINKFSIFVDKTSDLTNDKWITFLVRYIDPQTLNVRTELLELIHLDASDCSAEKLYTNFRAEMWKKKIPFSNILALSCDNASVMTGKYESFKIKLQKHCKNLTTMPYPCHASALAANAACSAIPEACEELLRKMASFISSSPKRACIFKQFQKSFCFDGTCRKIFKLSETRWLSRHACVARLNENWDVLLKFLQKEQLSEKSKSGAALLSLTQNSEIQAYLLFLEYITDVFNKFNASFQTEETIVHLLQSAAENLLKTVLKNVIKAPLLNFVSIGTINPLLACNRLSPDQVMVGEACQNLLDRLNQEGQGEIVKSVYDNCLAFYNIAAKEIRNKLFVKNEFLSKLRIFEPKFALQQEDEKNSINILMKLVLVAPQEEQDKVEKSPTEDVKKLDETKAITQTQFMILPTESSDVTQI</sequence>
<organism evidence="1 2">
    <name type="scientific">Trachymyrmex cornetzi</name>
    <dbReference type="NCBI Taxonomy" id="471704"/>
    <lineage>
        <taxon>Eukaryota</taxon>
        <taxon>Metazoa</taxon>
        <taxon>Ecdysozoa</taxon>
        <taxon>Arthropoda</taxon>
        <taxon>Hexapoda</taxon>
        <taxon>Insecta</taxon>
        <taxon>Pterygota</taxon>
        <taxon>Neoptera</taxon>
        <taxon>Endopterygota</taxon>
        <taxon>Hymenoptera</taxon>
        <taxon>Apocrita</taxon>
        <taxon>Aculeata</taxon>
        <taxon>Formicoidea</taxon>
        <taxon>Formicidae</taxon>
        <taxon>Myrmicinae</taxon>
        <taxon>Trachymyrmex</taxon>
    </lineage>
</organism>
<evidence type="ECO:0000313" key="1">
    <source>
        <dbReference type="EMBL" id="KYN22622.1"/>
    </source>
</evidence>
<reference evidence="1 2" key="1">
    <citation type="submission" date="2015-09" db="EMBL/GenBank/DDBJ databases">
        <title>Trachymyrmex cornetzi WGS genome.</title>
        <authorList>
            <person name="Nygaard S."/>
            <person name="Hu H."/>
            <person name="Boomsma J."/>
            <person name="Zhang G."/>
        </authorList>
    </citation>
    <scope>NUCLEOTIDE SEQUENCE [LARGE SCALE GENOMIC DNA]</scope>
    <source>
        <strain evidence="1">Tcor2-1</strain>
        <tissue evidence="1">Whole body</tissue>
    </source>
</reference>
<evidence type="ECO:0008006" key="3">
    <source>
        <dbReference type="Google" id="ProtNLM"/>
    </source>
</evidence>
<evidence type="ECO:0000313" key="2">
    <source>
        <dbReference type="Proteomes" id="UP000078492"/>
    </source>
</evidence>
<dbReference type="Proteomes" id="UP000078492">
    <property type="component" value="Unassembled WGS sequence"/>
</dbReference>
<dbReference type="EMBL" id="KQ979103">
    <property type="protein sequence ID" value="KYN22622.1"/>
    <property type="molecule type" value="Genomic_DNA"/>
</dbReference>
<dbReference type="Gene3D" id="1.10.10.1450">
    <property type="match status" value="1"/>
</dbReference>
<dbReference type="InterPro" id="IPR012337">
    <property type="entry name" value="RNaseH-like_sf"/>
</dbReference>
<keyword evidence="2" id="KW-1185">Reference proteome</keyword>
<gene>
    <name evidence="1" type="ORF">ALC57_04975</name>
</gene>
<dbReference type="PANTHER" id="PTHR37162:SF1">
    <property type="entry name" value="BED-TYPE DOMAIN-CONTAINING PROTEIN"/>
    <property type="match status" value="1"/>
</dbReference>
<dbReference type="PANTHER" id="PTHR37162">
    <property type="entry name" value="HAT FAMILY DIMERISATION DOMAINCONTAINING PROTEIN-RELATED"/>
    <property type="match status" value="1"/>
</dbReference>